<evidence type="ECO:0000313" key="3">
    <source>
        <dbReference type="Proteomes" id="UP001501510"/>
    </source>
</evidence>
<accession>A0ABP3V9H0</accession>
<keyword evidence="1" id="KW-1133">Transmembrane helix</keyword>
<keyword evidence="1" id="KW-0472">Membrane</keyword>
<evidence type="ECO:0000313" key="2">
    <source>
        <dbReference type="EMBL" id="GAA0748158.1"/>
    </source>
</evidence>
<organism evidence="2 3">
    <name type="scientific">Clostridium oceanicum</name>
    <dbReference type="NCBI Taxonomy" id="1543"/>
    <lineage>
        <taxon>Bacteria</taxon>
        <taxon>Bacillati</taxon>
        <taxon>Bacillota</taxon>
        <taxon>Clostridia</taxon>
        <taxon>Eubacteriales</taxon>
        <taxon>Clostridiaceae</taxon>
        <taxon>Clostridium</taxon>
    </lineage>
</organism>
<evidence type="ECO:0000256" key="1">
    <source>
        <dbReference type="SAM" id="Phobius"/>
    </source>
</evidence>
<dbReference type="EMBL" id="BAAACG010000019">
    <property type="protein sequence ID" value="GAA0748158.1"/>
    <property type="molecule type" value="Genomic_DNA"/>
</dbReference>
<feature type="transmembrane region" description="Helical" evidence="1">
    <location>
        <begin position="61"/>
        <end position="82"/>
    </location>
</feature>
<proteinExistence type="predicted"/>
<gene>
    <name evidence="2" type="ORF">GCM10008906_38130</name>
</gene>
<keyword evidence="1" id="KW-0812">Transmembrane</keyword>
<reference evidence="3" key="1">
    <citation type="journal article" date="2019" name="Int. J. Syst. Evol. Microbiol.">
        <title>The Global Catalogue of Microorganisms (GCM) 10K type strain sequencing project: providing services to taxonomists for standard genome sequencing and annotation.</title>
        <authorList>
            <consortium name="The Broad Institute Genomics Platform"/>
            <consortium name="The Broad Institute Genome Sequencing Center for Infectious Disease"/>
            <person name="Wu L."/>
            <person name="Ma J."/>
        </authorList>
    </citation>
    <scope>NUCLEOTIDE SEQUENCE [LARGE SCALE GENOMIC DNA]</scope>
    <source>
        <strain evidence="3">JCM 1407</strain>
    </source>
</reference>
<dbReference type="Proteomes" id="UP001501510">
    <property type="component" value="Unassembled WGS sequence"/>
</dbReference>
<feature type="transmembrane region" description="Helical" evidence="1">
    <location>
        <begin position="30"/>
        <end position="49"/>
    </location>
</feature>
<comment type="caution">
    <text evidence="2">The sequence shown here is derived from an EMBL/GenBank/DDBJ whole genome shotgun (WGS) entry which is preliminary data.</text>
</comment>
<keyword evidence="3" id="KW-1185">Reference proteome</keyword>
<sequence>MEEYITCMYDEQNQDEFIEKYLKLQKRLSLINLIITTIICIGPAGWLIIRILDKKIDKLMITAILTIPTLIYMTWTWCSYFYSKKVHNLEKEIDVLKKNINILQNSKMNLSKVDK</sequence>
<name>A0ABP3V9H0_9CLOT</name>
<protein>
    <submittedName>
        <fullName evidence="2">Uncharacterized protein</fullName>
    </submittedName>
</protein>